<evidence type="ECO:0000313" key="4">
    <source>
        <dbReference type="Proteomes" id="UP000253517"/>
    </source>
</evidence>
<keyword evidence="1" id="KW-1133">Transmembrane helix</keyword>
<evidence type="ECO:0000259" key="2">
    <source>
        <dbReference type="Pfam" id="PF00535"/>
    </source>
</evidence>
<dbReference type="AlphaFoldDB" id="A0A369A7V2"/>
<proteinExistence type="predicted"/>
<evidence type="ECO:0000256" key="1">
    <source>
        <dbReference type="SAM" id="Phobius"/>
    </source>
</evidence>
<dbReference type="SUPFAM" id="SSF53448">
    <property type="entry name" value="Nucleotide-diphospho-sugar transferases"/>
    <property type="match status" value="1"/>
</dbReference>
<keyword evidence="1" id="KW-0812">Transmembrane</keyword>
<keyword evidence="1" id="KW-0472">Membrane</keyword>
<dbReference type="Proteomes" id="UP000253517">
    <property type="component" value="Unassembled WGS sequence"/>
</dbReference>
<accession>A0A369A7V2</accession>
<dbReference type="GO" id="GO:0016740">
    <property type="term" value="F:transferase activity"/>
    <property type="evidence" value="ECO:0007669"/>
    <property type="project" value="UniProtKB-KW"/>
</dbReference>
<keyword evidence="3" id="KW-0808">Transferase</keyword>
<organism evidence="3 4">
    <name type="scientific">Schleiferia thermophila</name>
    <dbReference type="NCBI Taxonomy" id="884107"/>
    <lineage>
        <taxon>Bacteria</taxon>
        <taxon>Pseudomonadati</taxon>
        <taxon>Bacteroidota</taxon>
        <taxon>Flavobacteriia</taxon>
        <taxon>Flavobacteriales</taxon>
        <taxon>Schleiferiaceae</taxon>
        <taxon>Schleiferia</taxon>
    </lineage>
</organism>
<dbReference type="InterPro" id="IPR050834">
    <property type="entry name" value="Glycosyltransf_2"/>
</dbReference>
<reference evidence="3 4" key="1">
    <citation type="submission" date="2018-07" db="EMBL/GenBank/DDBJ databases">
        <title>Genomic Encyclopedia of Type Strains, Phase IV (KMG-IV): sequencing the most valuable type-strain genomes for metagenomic binning, comparative biology and taxonomic classification.</title>
        <authorList>
            <person name="Goeker M."/>
        </authorList>
    </citation>
    <scope>NUCLEOTIDE SEQUENCE [LARGE SCALE GENOMIC DNA]</scope>
    <source>
        <strain evidence="3 4">DSM 21410</strain>
    </source>
</reference>
<dbReference type="RefSeq" id="WP_114365798.1">
    <property type="nucleotide sequence ID" value="NZ_BHZF01000001.1"/>
</dbReference>
<evidence type="ECO:0000313" key="3">
    <source>
        <dbReference type="EMBL" id="RCX05450.1"/>
    </source>
</evidence>
<sequence>MFVLLDAFALLYLLVPTLAFQFFILIKNLQLKKGITPSDRVNVPVSVVICARNEFENLKKNLPSILNQNYPYFEVVVVNDRSWDDSRFFLEDMAGRHARLKVVHVPENDKFWSGKKFALTLGIKAASYDTLLFTDADCRPSSQYWISEMMSGYSNADKKIVLGYGGYEKRPGLLNLIIRFETLQTGWLYLTSAIAGMPFMAVGRNLSYTRDLFFQAKGFSTHMHIPSGDDDLFVNQTATHRNTSVVINPKAITVSTPKSSWSDYIYQRRRHFTTSAHYHLTSKVYLAIYQLSRMLVFLISAISLAGSVYGIDDYIVPLLLTLTYYSFRWYSLVTFGKLSGDGTLGWWYPLLSVAVVLVQLRVWIENLIFGSPKAWKRK</sequence>
<keyword evidence="4" id="KW-1185">Reference proteome</keyword>
<dbReference type="PANTHER" id="PTHR43685">
    <property type="entry name" value="GLYCOSYLTRANSFERASE"/>
    <property type="match status" value="1"/>
</dbReference>
<dbReference type="PANTHER" id="PTHR43685:SF2">
    <property type="entry name" value="GLYCOSYLTRANSFERASE 2-LIKE DOMAIN-CONTAINING PROTEIN"/>
    <property type="match status" value="1"/>
</dbReference>
<dbReference type="InterPro" id="IPR001173">
    <property type="entry name" value="Glyco_trans_2-like"/>
</dbReference>
<gene>
    <name evidence="3" type="ORF">DES35_101735</name>
</gene>
<dbReference type="Pfam" id="PF00535">
    <property type="entry name" value="Glycos_transf_2"/>
    <property type="match status" value="1"/>
</dbReference>
<feature type="domain" description="Glycosyltransferase 2-like" evidence="2">
    <location>
        <begin position="46"/>
        <end position="163"/>
    </location>
</feature>
<name>A0A369A7V2_9FLAO</name>
<comment type="caution">
    <text evidence="3">The sequence shown here is derived from an EMBL/GenBank/DDBJ whole genome shotgun (WGS) entry which is preliminary data.</text>
</comment>
<dbReference type="EMBL" id="QPJS01000001">
    <property type="protein sequence ID" value="RCX05450.1"/>
    <property type="molecule type" value="Genomic_DNA"/>
</dbReference>
<dbReference type="InterPro" id="IPR029044">
    <property type="entry name" value="Nucleotide-diphossugar_trans"/>
</dbReference>
<feature type="transmembrane region" description="Helical" evidence="1">
    <location>
        <begin position="346"/>
        <end position="369"/>
    </location>
</feature>
<feature type="transmembrane region" description="Helical" evidence="1">
    <location>
        <begin position="295"/>
        <end position="326"/>
    </location>
</feature>
<dbReference type="Gene3D" id="3.90.550.10">
    <property type="entry name" value="Spore Coat Polysaccharide Biosynthesis Protein SpsA, Chain A"/>
    <property type="match status" value="1"/>
</dbReference>
<protein>
    <submittedName>
        <fullName evidence="3">Cellulose synthase/poly-beta-1,6-N-acetylglucosamine synthase-like glycosyltransferase</fullName>
    </submittedName>
</protein>
<feature type="transmembrane region" description="Helical" evidence="1">
    <location>
        <begin position="186"/>
        <end position="203"/>
    </location>
</feature>